<protein>
    <submittedName>
        <fullName evidence="2">Uncharacterized protein</fullName>
    </submittedName>
</protein>
<keyword evidence="1" id="KW-1133">Transmembrane helix</keyword>
<dbReference type="VEuPathDB" id="VectorBase:AAQUA_002666"/>
<keyword evidence="1" id="KW-0812">Transmembrane</keyword>
<dbReference type="EMBL" id="GAMD01003092">
    <property type="protein sequence ID" value="JAA98498.1"/>
    <property type="molecule type" value="mRNA"/>
</dbReference>
<proteinExistence type="evidence at transcript level"/>
<organism evidence="2">
    <name type="scientific">Anopheles aquasalis</name>
    <name type="common">Malaria mosquito</name>
    <dbReference type="NCBI Taxonomy" id="42839"/>
    <lineage>
        <taxon>Eukaryota</taxon>
        <taxon>Metazoa</taxon>
        <taxon>Ecdysozoa</taxon>
        <taxon>Arthropoda</taxon>
        <taxon>Hexapoda</taxon>
        <taxon>Insecta</taxon>
        <taxon>Pterygota</taxon>
        <taxon>Neoptera</taxon>
        <taxon>Endopterygota</taxon>
        <taxon>Diptera</taxon>
        <taxon>Nematocera</taxon>
        <taxon>Culicoidea</taxon>
        <taxon>Culicidae</taxon>
        <taxon>Anophelinae</taxon>
        <taxon>Anopheles</taxon>
    </lineage>
</organism>
<reference evidence="2" key="1">
    <citation type="submission" date="2013-07" db="EMBL/GenBank/DDBJ databases">
        <title>Transcriptome sequencing and developmental regulation of gene expression in Anopheles aquasalis.</title>
        <authorList>
            <consortium name="Brazilian Malaria Network (MCT/CNPq/MS/SCTIE/DECIT/PRONEX 555648/2009-5) and Research Network on Bioactive Molecules from Arthropod Vectors (NAP-MOBIARVE"/>
            <consortium name="University of Sao Paulo)"/>
            <person name="Marinotti O."/>
            <person name="Ribeiro J.M.C."/>
            <person name="Costa-da-Silva A.L."/>
            <person name="Silva M.C.P."/>
            <person name="Lopes A.R."/>
            <person name="Barros M.S."/>
            <person name="Sa-Nunes A."/>
            <person name="Konjin B.B."/>
            <person name="Carvalho E."/>
            <person name="Suesdek L."/>
            <person name="Silva-Neto M.A.C."/>
            <person name="Capurro M.L."/>
        </authorList>
    </citation>
    <scope>NUCLEOTIDE SEQUENCE</scope>
    <source>
        <tissue evidence="2">Whole body</tissue>
    </source>
</reference>
<evidence type="ECO:0000256" key="1">
    <source>
        <dbReference type="SAM" id="Phobius"/>
    </source>
</evidence>
<feature type="transmembrane region" description="Helical" evidence="1">
    <location>
        <begin position="55"/>
        <end position="75"/>
    </location>
</feature>
<dbReference type="AlphaFoldDB" id="T1E7F7"/>
<accession>T1E7F7</accession>
<evidence type="ECO:0000313" key="2">
    <source>
        <dbReference type="EMBL" id="JAA98498.1"/>
    </source>
</evidence>
<name>T1E7F7_ANOAQ</name>
<keyword evidence="1" id="KW-0472">Membrane</keyword>
<sequence length="148" mass="16324">MKSSVLQTLLEPTVGITGLGKKHLQLQQQHRSSAPTCTKNRRDGRPLLLQTADKCGRLPVIACAMVFCLTLYLYFTTTTWVETPQIIVTIPPDDADLPGPKGRSDFVEDPYAIAENVAHDTAMLQFVVSACVRDSVCVFFGDRNRLTA</sequence>